<protein>
    <submittedName>
        <fullName evidence="2">Uncharacterized protein</fullName>
    </submittedName>
</protein>
<gene>
    <name evidence="2" type="ORF">ACFOSE_03575</name>
</gene>
<evidence type="ECO:0000256" key="1">
    <source>
        <dbReference type="SAM" id="Phobius"/>
    </source>
</evidence>
<keyword evidence="1" id="KW-0812">Transmembrane</keyword>
<accession>A0ABV8D1C0</accession>
<dbReference type="Proteomes" id="UP001595901">
    <property type="component" value="Unassembled WGS sequence"/>
</dbReference>
<keyword evidence="1" id="KW-1133">Transmembrane helix</keyword>
<feature type="transmembrane region" description="Helical" evidence="1">
    <location>
        <begin position="100"/>
        <end position="122"/>
    </location>
</feature>
<keyword evidence="1" id="KW-0472">Membrane</keyword>
<dbReference type="RefSeq" id="WP_380430610.1">
    <property type="nucleotide sequence ID" value="NZ_JBHSAC010000035.1"/>
</dbReference>
<organism evidence="2 3">
    <name type="scientific">Streptococcus dentapri</name>
    <dbReference type="NCBI Taxonomy" id="573564"/>
    <lineage>
        <taxon>Bacteria</taxon>
        <taxon>Bacillati</taxon>
        <taxon>Bacillota</taxon>
        <taxon>Bacilli</taxon>
        <taxon>Lactobacillales</taxon>
        <taxon>Streptococcaceae</taxon>
        <taxon>Streptococcus</taxon>
    </lineage>
</organism>
<reference evidence="3" key="1">
    <citation type="journal article" date="2019" name="Int. J. Syst. Evol. Microbiol.">
        <title>The Global Catalogue of Microorganisms (GCM) 10K type strain sequencing project: providing services to taxonomists for standard genome sequencing and annotation.</title>
        <authorList>
            <consortium name="The Broad Institute Genomics Platform"/>
            <consortium name="The Broad Institute Genome Sequencing Center for Infectious Disease"/>
            <person name="Wu L."/>
            <person name="Ma J."/>
        </authorList>
    </citation>
    <scope>NUCLEOTIDE SEQUENCE [LARGE SCALE GENOMIC DNA]</scope>
    <source>
        <strain evidence="3">CCUG 58728</strain>
    </source>
</reference>
<keyword evidence="3" id="KW-1185">Reference proteome</keyword>
<proteinExistence type="predicted"/>
<feature type="transmembrane region" description="Helical" evidence="1">
    <location>
        <begin position="128"/>
        <end position="145"/>
    </location>
</feature>
<dbReference type="EMBL" id="JBHSAC010000035">
    <property type="protein sequence ID" value="MFC3931869.1"/>
    <property type="molecule type" value="Genomic_DNA"/>
</dbReference>
<name>A0ABV8D1C0_9STRE</name>
<comment type="caution">
    <text evidence="2">The sequence shown here is derived from an EMBL/GenBank/DDBJ whole genome shotgun (WGS) entry which is preliminary data.</text>
</comment>
<evidence type="ECO:0000313" key="3">
    <source>
        <dbReference type="Proteomes" id="UP001595901"/>
    </source>
</evidence>
<sequence length="209" mass="24210">MYRVLRIDNEVVVLANTDGQVKRIDRSSFSFVPRLGDRVDLFQDDNGEFVAVRAREQGDSKNGSRHVRSALLQGIFDLFMEIVSLHNDQVGDLKRILTQIFITFFMIWGLLGVVVVEIIIFIESLLIWAYQLALIAIKYLHDLISRKMAERDKKRDSQLYASYQEPIYEHGQDYADSVNPEAYDEYEGDSYIIDLDSLELSPDESDRDY</sequence>
<evidence type="ECO:0000313" key="2">
    <source>
        <dbReference type="EMBL" id="MFC3931869.1"/>
    </source>
</evidence>